<feature type="region of interest" description="Disordered" evidence="1">
    <location>
        <begin position="73"/>
        <end position="104"/>
    </location>
</feature>
<feature type="chain" id="PRO_5023077588" evidence="2">
    <location>
        <begin position="34"/>
        <end position="122"/>
    </location>
</feature>
<reference evidence="3 4" key="1">
    <citation type="submission" date="2019-06" db="EMBL/GenBank/DDBJ databases">
        <title>WGS assembly of Gossypium darwinii.</title>
        <authorList>
            <person name="Chen Z.J."/>
            <person name="Sreedasyam A."/>
            <person name="Ando A."/>
            <person name="Song Q."/>
            <person name="De L."/>
            <person name="Hulse-Kemp A."/>
            <person name="Ding M."/>
            <person name="Ye W."/>
            <person name="Kirkbride R."/>
            <person name="Jenkins J."/>
            <person name="Plott C."/>
            <person name="Lovell J."/>
            <person name="Lin Y.-M."/>
            <person name="Vaughn R."/>
            <person name="Liu B."/>
            <person name="Li W."/>
            <person name="Simpson S."/>
            <person name="Scheffler B."/>
            <person name="Saski C."/>
            <person name="Grover C."/>
            <person name="Hu G."/>
            <person name="Conover J."/>
            <person name="Carlson J."/>
            <person name="Shu S."/>
            <person name="Boston L."/>
            <person name="Williams M."/>
            <person name="Peterson D."/>
            <person name="Mcgee K."/>
            <person name="Jones D."/>
            <person name="Wendel J."/>
            <person name="Stelly D."/>
            <person name="Grimwood J."/>
            <person name="Schmutz J."/>
        </authorList>
    </citation>
    <scope>NUCLEOTIDE SEQUENCE [LARGE SCALE GENOMIC DNA]</scope>
    <source>
        <strain evidence="3">1808015.09</strain>
    </source>
</reference>
<gene>
    <name evidence="3" type="ORF">ES288_A05G086000v1</name>
</gene>
<protein>
    <submittedName>
        <fullName evidence="3">Uncharacterized protein</fullName>
    </submittedName>
</protein>
<feature type="compositionally biased region" description="Gly residues" evidence="1">
    <location>
        <begin position="75"/>
        <end position="104"/>
    </location>
</feature>
<name>A0A5D2GD14_GOSDA</name>
<dbReference type="PANTHER" id="PTHR36245:SF5">
    <property type="entry name" value="GLYCINE-RICH PROTEIN DOT1-LIKE"/>
    <property type="match status" value="1"/>
</dbReference>
<evidence type="ECO:0000313" key="3">
    <source>
        <dbReference type="EMBL" id="TYH16024.1"/>
    </source>
</evidence>
<keyword evidence="4" id="KW-1185">Reference proteome</keyword>
<dbReference type="PANTHER" id="PTHR36245">
    <property type="entry name" value="GLYCINE-RICH PROTEIN DOT1-LIKE"/>
    <property type="match status" value="1"/>
</dbReference>
<accession>A0A5D2GD14</accession>
<organism evidence="3 4">
    <name type="scientific">Gossypium darwinii</name>
    <name type="common">Darwin's cotton</name>
    <name type="synonym">Gossypium barbadense var. darwinii</name>
    <dbReference type="NCBI Taxonomy" id="34276"/>
    <lineage>
        <taxon>Eukaryota</taxon>
        <taxon>Viridiplantae</taxon>
        <taxon>Streptophyta</taxon>
        <taxon>Embryophyta</taxon>
        <taxon>Tracheophyta</taxon>
        <taxon>Spermatophyta</taxon>
        <taxon>Magnoliopsida</taxon>
        <taxon>eudicotyledons</taxon>
        <taxon>Gunneridae</taxon>
        <taxon>Pentapetalae</taxon>
        <taxon>rosids</taxon>
        <taxon>malvids</taxon>
        <taxon>Malvales</taxon>
        <taxon>Malvaceae</taxon>
        <taxon>Malvoideae</taxon>
        <taxon>Gossypium</taxon>
    </lineage>
</organism>
<dbReference type="Proteomes" id="UP000323506">
    <property type="component" value="Chromosome A05"/>
</dbReference>
<dbReference type="EMBL" id="CM017692">
    <property type="protein sequence ID" value="TYH16024.1"/>
    <property type="molecule type" value="Genomic_DNA"/>
</dbReference>
<dbReference type="AlphaFoldDB" id="A0A5D2GD14"/>
<feature type="signal peptide" evidence="2">
    <location>
        <begin position="1"/>
        <end position="33"/>
    </location>
</feature>
<evidence type="ECO:0000313" key="4">
    <source>
        <dbReference type="Proteomes" id="UP000323506"/>
    </source>
</evidence>
<proteinExistence type="predicted"/>
<evidence type="ECO:0000256" key="1">
    <source>
        <dbReference type="SAM" id="MobiDB-lite"/>
    </source>
</evidence>
<keyword evidence="2" id="KW-0732">Signal</keyword>
<sequence length="122" mass="12866">MMMMETGFNHLRFPATVLFLLLFLHLHLHLLLALPLNSMVAHDLNHEKQNSKEAMEVKQFSIPDEAIKVVKKRGGGAAAGAHGGGEHGSAGNGGGDNGRGSGGQIPGTITVTIYTMGLRVAP</sequence>
<evidence type="ECO:0000256" key="2">
    <source>
        <dbReference type="SAM" id="SignalP"/>
    </source>
</evidence>